<dbReference type="Proteomes" id="UP000815260">
    <property type="component" value="Chromosome 2A"/>
</dbReference>
<sequence length="170" mass="18510">MAKSCNGCCCPYGPPRNCRRWFAGLGIGLTVAAILAAITVVVLRFSVVPQVKAKVYDAHLNSFTFANKTASAAAPTPVFAFDISVALAIRNPSGAVMKHTKPLVATFVFHDLYNATVAREGHTHKMLKTKVHVIRAVGDARHTCWTRWRRTSRSSTRLVSRCASLGRSPT</sequence>
<reference evidence="2" key="2">
    <citation type="submission" date="2020-03" db="EMBL/GenBank/DDBJ databases">
        <title>The second near-complete assembly of the hexaploid bread wheat (Triticum aestivum) genome.</title>
        <authorList>
            <person name="Zimin A.V."/>
            <person name="Puiu D."/>
            <person name="Shumante A."/>
            <person name="Alonge M."/>
            <person name="Salzberg S.L."/>
        </authorList>
    </citation>
    <scope>NUCLEOTIDE SEQUENCE</scope>
    <source>
        <tissue evidence="2">Leaf</tissue>
    </source>
</reference>
<gene>
    <name evidence="2" type="ORF">CFC21_017169</name>
</gene>
<dbReference type="AlphaFoldDB" id="A0A9R1E0H8"/>
<evidence type="ECO:0008006" key="3">
    <source>
        <dbReference type="Google" id="ProtNLM"/>
    </source>
</evidence>
<proteinExistence type="predicted"/>
<feature type="transmembrane region" description="Helical" evidence="1">
    <location>
        <begin position="21"/>
        <end position="43"/>
    </location>
</feature>
<accession>A0A9R1E0H8</accession>
<keyword evidence="1" id="KW-0812">Transmembrane</keyword>
<keyword evidence="1" id="KW-0472">Membrane</keyword>
<evidence type="ECO:0000313" key="2">
    <source>
        <dbReference type="EMBL" id="KAF7001512.1"/>
    </source>
</evidence>
<reference evidence="2" key="1">
    <citation type="journal article" date="2017" name="Gigascience">
        <title>The first near-complete assembly of the hexaploid bread wheat genome, Triticum aestivum.</title>
        <authorList>
            <person name="Zimin A.V."/>
            <person name="Puiu D."/>
            <person name="Hall R."/>
            <person name="Kingan S."/>
            <person name="Clavijo B.J."/>
            <person name="Salzberg S.L."/>
        </authorList>
    </citation>
    <scope>NUCLEOTIDE SEQUENCE</scope>
    <source>
        <tissue evidence="2">Leaf</tissue>
    </source>
</reference>
<dbReference type="EMBL" id="CM022214">
    <property type="protein sequence ID" value="KAF7001512.1"/>
    <property type="molecule type" value="Genomic_DNA"/>
</dbReference>
<evidence type="ECO:0000256" key="1">
    <source>
        <dbReference type="SAM" id="Phobius"/>
    </source>
</evidence>
<feature type="non-terminal residue" evidence="2">
    <location>
        <position position="170"/>
    </location>
</feature>
<comment type="caution">
    <text evidence="2">The sequence shown here is derived from an EMBL/GenBank/DDBJ whole genome shotgun (WGS) entry which is preliminary data.</text>
</comment>
<keyword evidence="1" id="KW-1133">Transmembrane helix</keyword>
<organism evidence="2">
    <name type="scientific">Triticum aestivum</name>
    <name type="common">Wheat</name>
    <dbReference type="NCBI Taxonomy" id="4565"/>
    <lineage>
        <taxon>Eukaryota</taxon>
        <taxon>Viridiplantae</taxon>
        <taxon>Streptophyta</taxon>
        <taxon>Embryophyta</taxon>
        <taxon>Tracheophyta</taxon>
        <taxon>Spermatophyta</taxon>
        <taxon>Magnoliopsida</taxon>
        <taxon>Liliopsida</taxon>
        <taxon>Poales</taxon>
        <taxon>Poaceae</taxon>
        <taxon>BOP clade</taxon>
        <taxon>Pooideae</taxon>
        <taxon>Triticodae</taxon>
        <taxon>Triticeae</taxon>
        <taxon>Triticinae</taxon>
        <taxon>Triticum</taxon>
    </lineage>
</organism>
<protein>
    <recommendedName>
        <fullName evidence="3">Late embryogenesis abundant protein LEA-2 subgroup domain-containing protein</fullName>
    </recommendedName>
</protein>
<name>A0A9R1E0H8_WHEAT</name>